<protein>
    <recommendedName>
        <fullName evidence="3">Peptidase S9 prolyl oligopeptidase catalytic domain-containing protein</fullName>
    </recommendedName>
</protein>
<dbReference type="Proteomes" id="UP001189429">
    <property type="component" value="Unassembled WGS sequence"/>
</dbReference>
<keyword evidence="2" id="KW-1185">Reference proteome</keyword>
<evidence type="ECO:0000313" key="2">
    <source>
        <dbReference type="Proteomes" id="UP001189429"/>
    </source>
</evidence>
<sequence>MTTLGREDIPLPAGLVLENTFTSMRDMATQVFPPLKFAGPLLRWPLLLDEWRSAESLRYFCQNHTDWACCLLSGERDEIVPAEQMRQLRAVLDEGRPRIVKYFKFPRGMHNDTPQQGGAEYWASYNKYLALVVADLQERRSRTAGASQG</sequence>
<reference evidence="1" key="1">
    <citation type="submission" date="2023-10" db="EMBL/GenBank/DDBJ databases">
        <authorList>
            <person name="Chen Y."/>
            <person name="Shah S."/>
            <person name="Dougan E. K."/>
            <person name="Thang M."/>
            <person name="Chan C."/>
        </authorList>
    </citation>
    <scope>NUCLEOTIDE SEQUENCE [LARGE SCALE GENOMIC DNA]</scope>
</reference>
<organism evidence="1 2">
    <name type="scientific">Prorocentrum cordatum</name>
    <dbReference type="NCBI Taxonomy" id="2364126"/>
    <lineage>
        <taxon>Eukaryota</taxon>
        <taxon>Sar</taxon>
        <taxon>Alveolata</taxon>
        <taxon>Dinophyceae</taxon>
        <taxon>Prorocentrales</taxon>
        <taxon>Prorocentraceae</taxon>
        <taxon>Prorocentrum</taxon>
    </lineage>
</organism>
<name>A0ABN9VYK4_9DINO</name>
<gene>
    <name evidence="1" type="ORF">PCOR1329_LOCUS61444</name>
</gene>
<dbReference type="InterPro" id="IPR029058">
    <property type="entry name" value="AB_hydrolase_fold"/>
</dbReference>
<dbReference type="EMBL" id="CAUYUJ010017727">
    <property type="protein sequence ID" value="CAK0877358.1"/>
    <property type="molecule type" value="Genomic_DNA"/>
</dbReference>
<dbReference type="SUPFAM" id="SSF53474">
    <property type="entry name" value="alpha/beta-Hydrolases"/>
    <property type="match status" value="1"/>
</dbReference>
<evidence type="ECO:0008006" key="3">
    <source>
        <dbReference type="Google" id="ProtNLM"/>
    </source>
</evidence>
<accession>A0ABN9VYK4</accession>
<proteinExistence type="predicted"/>
<evidence type="ECO:0000313" key="1">
    <source>
        <dbReference type="EMBL" id="CAK0877358.1"/>
    </source>
</evidence>
<comment type="caution">
    <text evidence="1">The sequence shown here is derived from an EMBL/GenBank/DDBJ whole genome shotgun (WGS) entry which is preliminary data.</text>
</comment>